<feature type="region of interest" description="Disordered" evidence="2">
    <location>
        <begin position="336"/>
        <end position="421"/>
    </location>
</feature>
<feature type="region of interest" description="Disordered" evidence="2">
    <location>
        <begin position="1466"/>
        <end position="1600"/>
    </location>
</feature>
<feature type="compositionally biased region" description="Basic and acidic residues" evidence="2">
    <location>
        <begin position="2390"/>
        <end position="2446"/>
    </location>
</feature>
<dbReference type="PANTHER" id="PTHR33775">
    <property type="entry name" value="CARDIAC-ENRICHED FHL2-INTERACTING PROTEIN-RELATED"/>
    <property type="match status" value="1"/>
</dbReference>
<feature type="region of interest" description="Disordered" evidence="2">
    <location>
        <begin position="1908"/>
        <end position="1940"/>
    </location>
</feature>
<feature type="compositionally biased region" description="Basic and acidic residues" evidence="2">
    <location>
        <begin position="1487"/>
        <end position="1500"/>
    </location>
</feature>
<feature type="compositionally biased region" description="Polar residues" evidence="2">
    <location>
        <begin position="2111"/>
        <end position="2125"/>
    </location>
</feature>
<feature type="compositionally biased region" description="Basic and acidic residues" evidence="2">
    <location>
        <begin position="2489"/>
        <end position="2528"/>
    </location>
</feature>
<feature type="region of interest" description="Disordered" evidence="2">
    <location>
        <begin position="187"/>
        <end position="208"/>
    </location>
</feature>
<feature type="region of interest" description="Disordered" evidence="2">
    <location>
        <begin position="1"/>
        <end position="37"/>
    </location>
</feature>
<dbReference type="InterPro" id="IPR052303">
    <property type="entry name" value="CEFIP"/>
</dbReference>
<feature type="region of interest" description="Disordered" evidence="2">
    <location>
        <begin position="2987"/>
        <end position="3158"/>
    </location>
</feature>
<feature type="compositionally biased region" description="Polar residues" evidence="2">
    <location>
        <begin position="1230"/>
        <end position="1244"/>
    </location>
</feature>
<feature type="compositionally biased region" description="Polar residues" evidence="2">
    <location>
        <begin position="1520"/>
        <end position="1564"/>
    </location>
</feature>
<feature type="compositionally biased region" description="Low complexity" evidence="2">
    <location>
        <begin position="2987"/>
        <end position="2998"/>
    </location>
</feature>
<feature type="compositionally biased region" description="Low complexity" evidence="2">
    <location>
        <begin position="3269"/>
        <end position="3285"/>
    </location>
</feature>
<feature type="compositionally biased region" description="Basic and acidic residues" evidence="2">
    <location>
        <begin position="1110"/>
        <end position="1122"/>
    </location>
</feature>
<feature type="region of interest" description="Disordered" evidence="2">
    <location>
        <begin position="1028"/>
        <end position="1096"/>
    </location>
</feature>
<dbReference type="Proteomes" id="UP000265000">
    <property type="component" value="Unplaced"/>
</dbReference>
<feature type="region of interest" description="Disordered" evidence="2">
    <location>
        <begin position="1110"/>
        <end position="1159"/>
    </location>
</feature>
<dbReference type="STRING" id="8078.ENSFHEP00000003864"/>
<evidence type="ECO:0000313" key="4">
    <source>
        <dbReference type="EMBL" id="JAR12093.1"/>
    </source>
</evidence>
<feature type="compositionally biased region" description="Basic and acidic residues" evidence="2">
    <location>
        <begin position="2088"/>
        <end position="2097"/>
    </location>
</feature>
<feature type="compositionally biased region" description="Basic and acidic residues" evidence="2">
    <location>
        <begin position="1355"/>
        <end position="1377"/>
    </location>
</feature>
<keyword evidence="6" id="KW-1185">Reference proteome</keyword>
<feature type="compositionally biased region" description="Low complexity" evidence="2">
    <location>
        <begin position="3030"/>
        <end position="3045"/>
    </location>
</feature>
<feature type="region of interest" description="Disordered" evidence="2">
    <location>
        <begin position="1637"/>
        <end position="1658"/>
    </location>
</feature>
<evidence type="ECO:0000256" key="2">
    <source>
        <dbReference type="SAM" id="MobiDB-lite"/>
    </source>
</evidence>
<feature type="region of interest" description="Disordered" evidence="2">
    <location>
        <begin position="1227"/>
        <end position="1248"/>
    </location>
</feature>
<feature type="region of interest" description="Disordered" evidence="2">
    <location>
        <begin position="2785"/>
        <end position="2848"/>
    </location>
</feature>
<reference evidence="4" key="1">
    <citation type="submission" date="2015-01" db="EMBL/GenBank/DDBJ databases">
        <title>EvidentialGene: Evidence-directed Construction of Complete mRNA Transcriptomes without Genomes.</title>
        <authorList>
            <person name="Gilbert D.G."/>
        </authorList>
    </citation>
    <scope>NUCLEOTIDE SEQUENCE</scope>
</reference>
<feature type="compositionally biased region" description="Basic and acidic residues" evidence="2">
    <location>
        <begin position="2596"/>
        <end position="2616"/>
    </location>
</feature>
<feature type="compositionally biased region" description="Basic and acidic residues" evidence="2">
    <location>
        <begin position="1037"/>
        <end position="1096"/>
    </location>
</feature>
<name>A0A146V3V2_FUNHE</name>
<feature type="region of interest" description="Disordered" evidence="2">
    <location>
        <begin position="551"/>
        <end position="583"/>
    </location>
</feature>
<feature type="compositionally biased region" description="Basic and acidic residues" evidence="2">
    <location>
        <begin position="491"/>
        <end position="504"/>
    </location>
</feature>
<dbReference type="Pfam" id="PF15232">
    <property type="entry name" value="DUF4585"/>
    <property type="match status" value="1"/>
</dbReference>
<feature type="region of interest" description="Disordered" evidence="2">
    <location>
        <begin position="3269"/>
        <end position="3314"/>
    </location>
</feature>
<proteinExistence type="predicted"/>
<dbReference type="PANTHER" id="PTHR33775:SF2">
    <property type="entry name" value="CARDIAC-ENRICHED FHL2-INTERACTING PROTEIN"/>
    <property type="match status" value="1"/>
</dbReference>
<protein>
    <submittedName>
        <fullName evidence="4">Microtubule-associated protein futsch</fullName>
    </submittedName>
    <submittedName>
        <fullName evidence="5">Uncharacterized LOC110366468</fullName>
    </submittedName>
</protein>
<dbReference type="GeneTree" id="ENSGT00730000111333"/>
<feature type="compositionally biased region" description="Polar residues" evidence="2">
    <location>
        <begin position="2734"/>
        <end position="2743"/>
    </location>
</feature>
<feature type="compositionally biased region" description="Basic and acidic residues" evidence="2">
    <location>
        <begin position="1312"/>
        <end position="1336"/>
    </location>
</feature>
<feature type="region of interest" description="Disordered" evidence="2">
    <location>
        <begin position="1268"/>
        <end position="1422"/>
    </location>
</feature>
<evidence type="ECO:0000313" key="6">
    <source>
        <dbReference type="Proteomes" id="UP000265000"/>
    </source>
</evidence>
<feature type="compositionally biased region" description="Polar residues" evidence="2">
    <location>
        <begin position="395"/>
        <end position="416"/>
    </location>
</feature>
<evidence type="ECO:0000259" key="3">
    <source>
        <dbReference type="Pfam" id="PF15232"/>
    </source>
</evidence>
<feature type="compositionally biased region" description="Basic and acidic residues" evidence="2">
    <location>
        <begin position="2539"/>
        <end position="2581"/>
    </location>
</feature>
<dbReference type="EMBL" id="GCES01074230">
    <property type="protein sequence ID" value="JAR12093.1"/>
    <property type="molecule type" value="Transcribed_RNA"/>
</dbReference>
<feature type="compositionally biased region" description="Polar residues" evidence="2">
    <location>
        <begin position="2475"/>
        <end position="2488"/>
    </location>
</feature>
<feature type="compositionally biased region" description="Polar residues" evidence="2">
    <location>
        <begin position="1268"/>
        <end position="1296"/>
    </location>
</feature>
<feature type="compositionally biased region" description="Basic and acidic residues" evidence="2">
    <location>
        <begin position="376"/>
        <end position="387"/>
    </location>
</feature>
<feature type="compositionally biased region" description="Basic residues" evidence="2">
    <location>
        <begin position="8"/>
        <end position="19"/>
    </location>
</feature>
<reference evidence="5" key="2">
    <citation type="submission" date="2025-05" db="UniProtKB">
        <authorList>
            <consortium name="Ensembl"/>
        </authorList>
    </citation>
    <scope>IDENTIFICATION</scope>
</reference>
<feature type="compositionally biased region" description="Basic and acidic residues" evidence="2">
    <location>
        <begin position="2688"/>
        <end position="2732"/>
    </location>
</feature>
<feature type="compositionally biased region" description="Basic and acidic residues" evidence="2">
    <location>
        <begin position="2139"/>
        <end position="2167"/>
    </location>
</feature>
<keyword evidence="1" id="KW-0175">Coiled coil</keyword>
<feature type="compositionally biased region" description="Basic and acidic residues" evidence="2">
    <location>
        <begin position="2323"/>
        <end position="2344"/>
    </location>
</feature>
<evidence type="ECO:0000256" key="1">
    <source>
        <dbReference type="SAM" id="Coils"/>
    </source>
</evidence>
<feature type="region of interest" description="Disordered" evidence="2">
    <location>
        <begin position="1771"/>
        <end position="1807"/>
    </location>
</feature>
<feature type="compositionally biased region" description="Basic and acidic residues" evidence="2">
    <location>
        <begin position="1793"/>
        <end position="1807"/>
    </location>
</feature>
<feature type="domain" description="DUF4585" evidence="3">
    <location>
        <begin position="3172"/>
        <end position="3225"/>
    </location>
</feature>
<feature type="compositionally biased region" description="Polar residues" evidence="2">
    <location>
        <begin position="1911"/>
        <end position="1940"/>
    </location>
</feature>
<feature type="compositionally biased region" description="Basic residues" evidence="2">
    <location>
        <begin position="3014"/>
        <end position="3025"/>
    </location>
</feature>
<feature type="compositionally biased region" description="Polar residues" evidence="2">
    <location>
        <begin position="2529"/>
        <end position="2538"/>
    </location>
</feature>
<feature type="compositionally biased region" description="Basic and acidic residues" evidence="2">
    <location>
        <begin position="192"/>
        <end position="208"/>
    </location>
</feature>
<feature type="compositionally biased region" description="Basic and acidic residues" evidence="2">
    <location>
        <begin position="2788"/>
        <end position="2797"/>
    </location>
</feature>
<feature type="compositionally biased region" description="Polar residues" evidence="2">
    <location>
        <begin position="1380"/>
        <end position="1389"/>
    </location>
</feature>
<feature type="compositionally biased region" description="Basic and acidic residues" evidence="2">
    <location>
        <begin position="2631"/>
        <end position="2641"/>
    </location>
</feature>
<organism evidence="4">
    <name type="scientific">Fundulus heteroclitus</name>
    <name type="common">Killifish</name>
    <name type="synonym">Mummichog</name>
    <dbReference type="NCBI Taxonomy" id="8078"/>
    <lineage>
        <taxon>Eukaryota</taxon>
        <taxon>Metazoa</taxon>
        <taxon>Chordata</taxon>
        <taxon>Craniata</taxon>
        <taxon>Vertebrata</taxon>
        <taxon>Euteleostomi</taxon>
        <taxon>Actinopterygii</taxon>
        <taxon>Neopterygii</taxon>
        <taxon>Teleostei</taxon>
        <taxon>Neoteleostei</taxon>
        <taxon>Acanthomorphata</taxon>
        <taxon>Ovalentaria</taxon>
        <taxon>Atherinomorphae</taxon>
        <taxon>Cyprinodontiformes</taxon>
        <taxon>Fundulidae</taxon>
        <taxon>Fundulus</taxon>
    </lineage>
</organism>
<feature type="region of interest" description="Disordered" evidence="2">
    <location>
        <begin position="984"/>
        <end position="1013"/>
    </location>
</feature>
<feature type="coiled-coil region" evidence="1">
    <location>
        <begin position="1182"/>
        <end position="1209"/>
    </location>
</feature>
<feature type="region of interest" description="Disordered" evidence="2">
    <location>
        <begin position="485"/>
        <end position="527"/>
    </location>
</feature>
<feature type="compositionally biased region" description="Low complexity" evidence="2">
    <location>
        <begin position="2829"/>
        <end position="2842"/>
    </location>
</feature>
<feature type="region of interest" description="Disordered" evidence="2">
    <location>
        <begin position="2076"/>
        <end position="2167"/>
    </location>
</feature>
<feature type="compositionally biased region" description="Basic and acidic residues" evidence="2">
    <location>
        <begin position="1137"/>
        <end position="1156"/>
    </location>
</feature>
<feature type="compositionally biased region" description="Basic and acidic residues" evidence="2">
    <location>
        <begin position="2454"/>
        <end position="2474"/>
    </location>
</feature>
<feature type="compositionally biased region" description="Low complexity" evidence="2">
    <location>
        <begin position="22"/>
        <end position="33"/>
    </location>
</feature>
<feature type="compositionally biased region" description="Basic and acidic residues" evidence="2">
    <location>
        <begin position="2649"/>
        <end position="2659"/>
    </location>
</feature>
<feature type="compositionally biased region" description="Low complexity" evidence="2">
    <location>
        <begin position="3076"/>
        <end position="3088"/>
    </location>
</feature>
<feature type="compositionally biased region" description="Polar residues" evidence="2">
    <location>
        <begin position="363"/>
        <end position="373"/>
    </location>
</feature>
<feature type="compositionally biased region" description="Polar residues" evidence="2">
    <location>
        <begin position="1337"/>
        <end position="1354"/>
    </location>
</feature>
<evidence type="ECO:0000313" key="5">
    <source>
        <dbReference type="Ensembl" id="ENSFHEP00000003864.1"/>
    </source>
</evidence>
<dbReference type="InterPro" id="IPR027838">
    <property type="entry name" value="DUF4585"/>
</dbReference>
<feature type="region of interest" description="Disordered" evidence="2">
    <location>
        <begin position="877"/>
        <end position="913"/>
    </location>
</feature>
<feature type="compositionally biased region" description="Basic and acidic residues" evidence="2">
    <location>
        <begin position="999"/>
        <end position="1013"/>
    </location>
</feature>
<dbReference type="GO" id="GO:0070886">
    <property type="term" value="P:positive regulation of calcineurin-NFAT signaling cascade"/>
    <property type="evidence" value="ECO:0007669"/>
    <property type="project" value="TreeGrafter"/>
</dbReference>
<accession>A0A146V3V2</accession>
<feature type="region of interest" description="Disordered" evidence="2">
    <location>
        <begin position="2323"/>
        <end position="2756"/>
    </location>
</feature>
<dbReference type="Ensembl" id="ENSFHET00000009827.1">
    <property type="protein sequence ID" value="ENSFHEP00000003864.1"/>
    <property type="gene ID" value="ENSFHEG00000004763.1"/>
</dbReference>
<dbReference type="GO" id="GO:0030018">
    <property type="term" value="C:Z disc"/>
    <property type="evidence" value="ECO:0007669"/>
    <property type="project" value="TreeGrafter"/>
</dbReference>
<feature type="compositionally biased region" description="Polar residues" evidence="2">
    <location>
        <begin position="1637"/>
        <end position="1647"/>
    </location>
</feature>
<sequence length="3413" mass="382160">MTSVEKRRSSRKSSRHRKHSDGGFSDTSSGGSFLDETDREVSNLTDRAFRSLCIGDEAVYNDSDLSWSSPSAQSDRQLAFCRDSEEREREDRKRSAQEDFNLRVQRYEQDWITGGTYGAAIHRDQQWGAYGERTQGTVSATFQHSLVETSQLDTSLREKELSFLSNGTTELSSQQHRSHSRVSSLIRAYGPDGHRDGGGTVDKIRERDGGTSWDKSALMSIQRELSEFSYQQNFNSHHFHPAGPFSCQDANFYSSESQTLAQISHGFMRSSHIKHSMSSQANCSSNFFIHSEFSPFKLWRDYNRFPFQQAQASAFMHYSEFPKWYRTPMYNEPSLENQAHSHQRDARNSRNYQGQPVPLTAPRSVSTSSQVQRASAVEKRCESELAVHHPHRKWTQNLGTNKLPSHRPSTASPSTEMSRRVRDTISSVKALQQKVKMMSEQDLTNEQGVFGRNESWVHSSNNALSLETNCVGSNAANPFRAGQELTPSVHQHQDAETSRLHQHEVSPQPVEHAPVRAESRGATPDIRRSSYRARATSLLFNLKDNRKRVKSTYSPTKFKGLDTPEKTQQSSVQEPPENAFTDSDVQGLQPEALRRTNAAVNQYQPPGPSITPQTSHPVRMNTTQHPENTASSYNAAQMGHGSRFSGFEPSHYTNNQRVGNGQHPDKTLASITPYRQDIHRSEDKVQQPYAAVDTARLNVDNSQHRQHLIGKANTAAVFNETTGRVLTKLDTHEQVKENKYDYKNVSTQDSWRQVNSQDPENTHLKINISPMKQENSSLIESSKQQNMHGRKREHVKDVNLTQNYNRFTDQHGRGQQDLYFTSDTPITMIKTGPIKQNIPVLNEKIENKTQFEKKTPTIIPGNASTVTMTNQVKDAQNVDSKGEQVLTSHKKTQYPQAELAKTQQKSNPEPSKAESAGFILAGQTGFETVKTQESKSEPTELQNIGQVKESHIIRAGEGKDQHKEKLGDKCFQPENEKQIKAEKETAQKLTDEPINVTEKVPKKPKTEQAEAEKLKEECIKTKLAKTETPERVSINQVKHEQANGLQAEEKQRRTETAEGEAEKIKTEKVKAEKIGGEQREQMKESETKARDTKRMEVEVLEIRADHMKVEDVREATDEKDPSPARQIYLEKASSSTRAEKAKLEENLEKKEPKQSKTENLLSAKLSAKVAATQQVRQEPDRVEQVKTELAKARAELAKIKEKMRGEQKEKVRNILFSKEEATWKSIDPIDTNTGRNVGSINQSHPAEMQTHAVADDYQRLREKYGFTQAASANSTKASENVPSNDLNNTGVGTGNKSIEEPCLKDLFFTSGTDDKVGVRGFKGSEEKGSPCDHNKSLNEPQFSGSHCLHTNSYDKASRENVVKKGKDNSGQRTDVIKDTASLQKDSATVKQERKSNDQRIGTGKDTPPSALPQKAKAQTKQEILTSKIKAHAEKEISAIKEKGFALPEGFIGKGSTKLFTCGQSVNVRQRPSLQEVPKSANKITPKHQVEPPGAEKEAAERASSLSSETVSGDAAEKPTKTIQPSGASVSTTMQKESEITSMSQQKEANPPETSAKQNWDIQQETNDEALSETRHLAQDTSTSKPVTTEETETKEAACKDSGLVDCVNQKEPPVTDDTVQIMGIMVTVVERKPTVSNVPQKTTTAETECNKSDSGQEEVLVKANDSKQSQSMVKEDEAALGKDTSSQNLQEALTWEALNRETTAEMADLQLNSCTVNTELRRMRQPEATALSVGDELLAQTQPVLHQTDAIQEETKDVTIKTPMKDWSKSFGQAERGDEQNQQKVQKPPANEISREKVNKAESDLLVKDDMKTGKDFSKSSSKDGHCAPYPEHNICPFTLPSSLSKGGVPNNSAVNKTRHVSQNLQSTETHTEGNSQEATSVHNDNIAIRVEPVGGKKDHVEMVEHRDLKTSPSNMESPYEQQQAAASSSEGKATRSTNGHCSENLIQANTEQNRKDSLEEKLAVQYVLSSVRKLSDSLKAIDKQNNANAAREPAVAEDKKSEPGTQLVEAEYFQVQGLAETSDASHGSMEAGNYSEAEDVLKVLPSKTVIGNGLHKEEKSDAFVFTVDPSERIADRSSLPNIQGENLTRKHLETEHNTVAPKQSGGFMDSWNNNKKGESGQSNPSRKHNEENQCDSSTIEREHSSDQHLKNTHLAKERAEVKPKLKERTSAIPEISALADYARLKVIVSEDKEVPQVRQFPPNKKEGFFPLIQTRHSRCPVFTDDPQDPSVKTRSVPNKTEISVTASKEPKSLVFPIMEKEHQRTGMFKLADKERQEKINAKMKICLLDKNESQTDTNNLSKAKTELFAQASEGQQMRLVEVEQQREAAREEQQRRESEEQQKRAVQMTLSGRLAEEEQRPQDALNEQQTREAEKQQRRASQLAIQGRIAEDQQRKFAHAEHQRRAAEEQQRRLAEEEQQIKAAKESQQRREIEEQQRRAAHMELQRQLAAEQQRRQDAHEEQQRKTLEEHQRTIAQLEQQMSISEVKQQRRAAEEQQRRFKEGPQMKKSAHEEWERTIQEKQREAEQQQCTALQNDQQRKATEEKQRRASHLQQREAHEQQMKIVQEGRQRREAEEHQWRVAQKNQQKILSPEDQQRRELDEQERKGAHDEQQRKAAQGKQQGITSLRGEQRQVKHVKEQTVAPIQKETKGRLREDINVALSPEKGSIKQIDLNKDNNMQDQAQEPVHERPMGEDKTTSQKRLESENMAAEKEKVMREQGVERHVKHESVEGQETLTNNDRQANKAEGDEQLASLKEKARYLEMEMENRAAQRTDALQYYAITSTSRERKPRERQLSSPLPPPQQNKKVTELESANDSLFPTRPHRSPAAASPAPSLPRSNTSSPALGVKPLMFRVKDNTMRGSSFTKSVKPRFHRNFGEDLSTLGGGSDKTEEDQDMIRRNAGTPLNRFSAISESAAFFSPSSSQDYSNSLTHLRPYSRRSMVMDDDESRSVISNMSEDVESFATSAADLTDLHGQFDLDRPESACSFSSDASRSLGKPPVVPPKSEKALRRAQRLTSRRIRKELSKAAAGGPVGVGKEAAGFPSSSSASDEVRSTNHHAVASPHFSPPVTFALAPAPGSSLPSSHTNPKPSHCSFHASPHATGPISIPSPSPHAGSAVSLHASGPASKHAALQTVAHVSSSPTLHHVHPPAPPVTQYHVESTSYPQSYPLTQRKVLQDLGSGQYFVVDVPVQVKTKTFFDPETGKYVQLNVRQTAPSISQPPLQQAYQQPQVPPQMPLASVASVASKPFRFYQGYHDSSQHYQTAVVNPAPPSSSAVPAAPHQNPQTSREAHSYGNPVPGVDQNSEGRRYSPEKAPYMDTVSDVTKTHNLVNSAQETSDPFLDCDTDSQLGRSSVCENERSANSEYQPRDIIAISELEDFMEVSDCIICISFLHMVNTPYINKLQTPPI</sequence>